<keyword evidence="11 17" id="KW-0472">Membrane</keyword>
<feature type="transmembrane region" description="Helical" evidence="17">
    <location>
        <begin position="459"/>
        <end position="480"/>
    </location>
</feature>
<feature type="binding site" evidence="15">
    <location>
        <position position="590"/>
    </location>
    <ligand>
        <name>Zn(2+)</name>
        <dbReference type="ChEBI" id="CHEBI:29105"/>
        <note>catalytic</note>
    </ligand>
</feature>
<evidence type="ECO:0000256" key="13">
    <source>
        <dbReference type="ARBA" id="ARBA00083451"/>
    </source>
</evidence>
<evidence type="ECO:0000256" key="10">
    <source>
        <dbReference type="ARBA" id="ARBA00023049"/>
    </source>
</evidence>
<evidence type="ECO:0000256" key="9">
    <source>
        <dbReference type="ARBA" id="ARBA00022989"/>
    </source>
</evidence>
<keyword evidence="9 17" id="KW-1133">Transmembrane helix</keyword>
<organism evidence="20 21">
    <name type="scientific">Lagenidium giganteum</name>
    <dbReference type="NCBI Taxonomy" id="4803"/>
    <lineage>
        <taxon>Eukaryota</taxon>
        <taxon>Sar</taxon>
        <taxon>Stramenopiles</taxon>
        <taxon>Oomycota</taxon>
        <taxon>Peronosporomycetes</taxon>
        <taxon>Pythiales</taxon>
        <taxon>Pythiaceae</taxon>
    </lineage>
</organism>
<dbReference type="FunFam" id="3.30.2010.10:FF:000002">
    <property type="entry name" value="CAAX prenyl protease"/>
    <property type="match status" value="1"/>
</dbReference>
<evidence type="ECO:0000256" key="8">
    <source>
        <dbReference type="ARBA" id="ARBA00022833"/>
    </source>
</evidence>
<feature type="transmembrane region" description="Helical" evidence="17">
    <location>
        <begin position="128"/>
        <end position="146"/>
    </location>
</feature>
<keyword evidence="5 15" id="KW-0479">Metal-binding</keyword>
<evidence type="ECO:0000313" key="21">
    <source>
        <dbReference type="Proteomes" id="UP001146120"/>
    </source>
</evidence>
<keyword evidence="7" id="KW-0256">Endoplasmic reticulum</keyword>
<evidence type="ECO:0000256" key="12">
    <source>
        <dbReference type="ARBA" id="ARBA00044456"/>
    </source>
</evidence>
<feature type="compositionally biased region" description="Basic and acidic residues" evidence="16">
    <location>
        <begin position="1"/>
        <end position="11"/>
    </location>
</feature>
<feature type="region of interest" description="Disordered" evidence="16">
    <location>
        <begin position="1"/>
        <end position="112"/>
    </location>
</feature>
<feature type="domain" description="Peptidase M48" evidence="18">
    <location>
        <begin position="516"/>
        <end position="724"/>
    </location>
</feature>
<feature type="transmembrane region" description="Helical" evidence="17">
    <location>
        <begin position="260"/>
        <end position="279"/>
    </location>
</feature>
<proteinExistence type="predicted"/>
<keyword evidence="21" id="KW-1185">Reference proteome</keyword>
<dbReference type="GO" id="GO:0004222">
    <property type="term" value="F:metalloendopeptidase activity"/>
    <property type="evidence" value="ECO:0007669"/>
    <property type="project" value="InterPro"/>
</dbReference>
<accession>A0AAV2YUN6</accession>
<comment type="caution">
    <text evidence="20">The sequence shown here is derived from an EMBL/GenBank/DDBJ whole genome shotgun (WGS) entry which is preliminary data.</text>
</comment>
<feature type="active site" description="Proton donor" evidence="14">
    <location>
        <position position="671"/>
    </location>
</feature>
<reference evidence="20" key="1">
    <citation type="submission" date="2022-11" db="EMBL/GenBank/DDBJ databases">
        <authorList>
            <person name="Morgan W.R."/>
            <person name="Tartar A."/>
        </authorList>
    </citation>
    <scope>NUCLEOTIDE SEQUENCE</scope>
    <source>
        <strain evidence="20">ARSEF 373</strain>
    </source>
</reference>
<dbReference type="InterPro" id="IPR001915">
    <property type="entry name" value="Peptidase_M48"/>
</dbReference>
<evidence type="ECO:0000256" key="4">
    <source>
        <dbReference type="ARBA" id="ARBA00022692"/>
    </source>
</evidence>
<evidence type="ECO:0000259" key="18">
    <source>
        <dbReference type="Pfam" id="PF01435"/>
    </source>
</evidence>
<dbReference type="AlphaFoldDB" id="A0AAV2YUN6"/>
<dbReference type="EC" id="3.4.24.84" evidence="2"/>
<dbReference type="Pfam" id="PF16491">
    <property type="entry name" value="Peptidase_M48_N"/>
    <property type="match status" value="1"/>
</dbReference>
<reference evidence="20" key="2">
    <citation type="journal article" date="2023" name="Microbiol Resour">
        <title>Decontamination and Annotation of the Draft Genome Sequence of the Oomycete Lagenidium giganteum ARSEF 373.</title>
        <authorList>
            <person name="Morgan W.R."/>
            <person name="Tartar A."/>
        </authorList>
    </citation>
    <scope>NUCLEOTIDE SEQUENCE</scope>
    <source>
        <strain evidence="20">ARSEF 373</strain>
    </source>
</reference>
<feature type="active site" evidence="14">
    <location>
        <position position="587"/>
    </location>
</feature>
<feature type="binding site" evidence="15">
    <location>
        <position position="586"/>
    </location>
    <ligand>
        <name>Zn(2+)</name>
        <dbReference type="ChEBI" id="CHEBI:29105"/>
        <note>catalytic</note>
    </ligand>
</feature>
<evidence type="ECO:0000256" key="5">
    <source>
        <dbReference type="ARBA" id="ARBA00022723"/>
    </source>
</evidence>
<dbReference type="CDD" id="cd07343">
    <property type="entry name" value="M48A_Zmpste24p_like"/>
    <property type="match status" value="1"/>
</dbReference>
<evidence type="ECO:0000259" key="19">
    <source>
        <dbReference type="Pfam" id="PF16491"/>
    </source>
</evidence>
<evidence type="ECO:0000256" key="3">
    <source>
        <dbReference type="ARBA" id="ARBA00022670"/>
    </source>
</evidence>
<evidence type="ECO:0000313" key="20">
    <source>
        <dbReference type="EMBL" id="DAZ97391.1"/>
    </source>
</evidence>
<dbReference type="InterPro" id="IPR027057">
    <property type="entry name" value="CAXX_Prtase_1"/>
</dbReference>
<dbReference type="Pfam" id="PF01435">
    <property type="entry name" value="Peptidase_M48"/>
    <property type="match status" value="2"/>
</dbReference>
<gene>
    <name evidence="20" type="ORF">N0F65_011275</name>
</gene>
<evidence type="ECO:0000256" key="17">
    <source>
        <dbReference type="SAM" id="Phobius"/>
    </source>
</evidence>
<comment type="cofactor">
    <cofactor evidence="15">
        <name>Zn(2+)</name>
        <dbReference type="ChEBI" id="CHEBI:29105"/>
    </cofactor>
    <text evidence="15">Binds 1 zinc ion per subunit.</text>
</comment>
<comment type="subcellular location">
    <subcellularLocation>
        <location evidence="1">Endoplasmic reticulum membrane</location>
        <topology evidence="1">Multi-pass membrane protein</topology>
    </subcellularLocation>
</comment>
<feature type="compositionally biased region" description="Acidic residues" evidence="16">
    <location>
        <begin position="317"/>
        <end position="327"/>
    </location>
</feature>
<keyword evidence="4 17" id="KW-0812">Transmembrane</keyword>
<feature type="transmembrane region" description="Helical" evidence="17">
    <location>
        <begin position="486"/>
        <end position="511"/>
    </location>
</feature>
<feature type="domain" description="CAAX prenyl protease 1 N-terminal" evidence="19">
    <location>
        <begin position="350"/>
        <end position="512"/>
    </location>
</feature>
<feature type="compositionally biased region" description="Basic and acidic residues" evidence="16">
    <location>
        <begin position="328"/>
        <end position="342"/>
    </location>
</feature>
<evidence type="ECO:0000256" key="6">
    <source>
        <dbReference type="ARBA" id="ARBA00022801"/>
    </source>
</evidence>
<feature type="region of interest" description="Disordered" evidence="16">
    <location>
        <begin position="307"/>
        <end position="342"/>
    </location>
</feature>
<keyword evidence="6" id="KW-0378">Hydrolase</keyword>
<evidence type="ECO:0000256" key="15">
    <source>
        <dbReference type="PIRSR" id="PIRSR627057-2"/>
    </source>
</evidence>
<dbReference type="Proteomes" id="UP001146120">
    <property type="component" value="Unassembled WGS sequence"/>
</dbReference>
<dbReference type="Gene3D" id="3.30.2010.10">
    <property type="entry name" value="Metalloproteases ('zincins'), catalytic domain"/>
    <property type="match status" value="1"/>
</dbReference>
<dbReference type="GO" id="GO:0005789">
    <property type="term" value="C:endoplasmic reticulum membrane"/>
    <property type="evidence" value="ECO:0007669"/>
    <property type="project" value="UniProtKB-SubCell"/>
</dbReference>
<name>A0AAV2YUN6_9STRA</name>
<evidence type="ECO:0000256" key="16">
    <source>
        <dbReference type="SAM" id="MobiDB-lite"/>
    </source>
</evidence>
<evidence type="ECO:0000256" key="2">
    <source>
        <dbReference type="ARBA" id="ARBA00012336"/>
    </source>
</evidence>
<protein>
    <recommendedName>
        <fullName evidence="2">Ste24 endopeptidase</fullName>
        <ecNumber evidence="2">3.4.24.84</ecNumber>
    </recommendedName>
    <alternativeName>
        <fullName evidence="13">Prenyl protein-specific endoprotease 1</fullName>
    </alternativeName>
</protein>
<comment type="catalytic activity">
    <reaction evidence="12">
        <text>Hydrolyzes the peptide bond -P2-(S-farnesyl or geranylgeranyl)C-P1'-P2'-P3'-COOH where P1' and P2' are amino acids with aliphatic side chains and P3' is any C-terminal residue.</text>
        <dbReference type="EC" id="3.4.24.84"/>
    </reaction>
</comment>
<keyword evidence="3" id="KW-0645">Protease</keyword>
<dbReference type="GO" id="GO:0046872">
    <property type="term" value="F:metal ion binding"/>
    <property type="evidence" value="ECO:0007669"/>
    <property type="project" value="UniProtKB-KW"/>
</dbReference>
<evidence type="ECO:0000256" key="11">
    <source>
        <dbReference type="ARBA" id="ARBA00023136"/>
    </source>
</evidence>
<evidence type="ECO:0000256" key="7">
    <source>
        <dbReference type="ARBA" id="ARBA00022824"/>
    </source>
</evidence>
<dbReference type="EMBL" id="DAKRPA010000136">
    <property type="protein sequence ID" value="DAZ97391.1"/>
    <property type="molecule type" value="Genomic_DNA"/>
</dbReference>
<sequence>MNVPDNDKRGQVEASGASHPLVNCQHVRSSKRNEDRTSVVERHTTPRPNGHQNRSATFTQAPQHQKLKEKDFPKALADGNSGLACTTRPKKTKESEEDEATPQPTKEVSGLEAAREKFDQSRAYRLEVFRIKAVTILLLGYLPYMWTVSGSAGLNASNEIYRVIHVHTLMHNTIATLPFSRNEFRADAFAADLGYAQALLSGLCKVYIENLDNMNPDKLYSTYYYTHPPLLERLNAITEREKKTNASYYTEAGWTPGSPGYFQATLVFITIVYLFETYLDYRQHQKLKEKAFPAALADAISGLGAYTPQKTTKNGEDTNDEHDEDDGHTDTKNDEAADDPAKEVSLLDATRNKFDESRAYGLDTSAFGFVSGAYSQLETTAFLLRGFLPYMWTWHCRERFRSGCLKRNLPRNGVSHAEAVRETVVGMPFSLYSTFVIEERHGFNNQTLKLFFMDTIKDLAVTLVTMYPVCAAVIFVIHWGGEYFYVYAWCVLLVYSIVMRTIYPVFIMPLFDTFTPLEKGELRTRIEALASSLNFPLTQLFVVDGSTRSNHSNAYFYGTFTSKGIVLYDTLLEQSTDDEILAVLGHELGHWKLSHTAQDFLIEQVHTFVCLYVFGRCMNDAALFSSFGFESSSHPVVIGFVLFNETIWAPVEHVLSFLMTLNTRRNEFQADAFAVGLGHAKALKSGLCKTSIDNLDNKNPDKLYSAYHYSHPPLVERLNAIKEREKKMQ</sequence>
<keyword evidence="10" id="KW-0482">Metalloprotease</keyword>
<evidence type="ECO:0000256" key="1">
    <source>
        <dbReference type="ARBA" id="ARBA00004477"/>
    </source>
</evidence>
<evidence type="ECO:0000256" key="14">
    <source>
        <dbReference type="PIRSR" id="PIRSR627057-1"/>
    </source>
</evidence>
<dbReference type="PANTHER" id="PTHR10120">
    <property type="entry name" value="CAAX PRENYL PROTEASE 1"/>
    <property type="match status" value="1"/>
</dbReference>
<feature type="compositionally biased region" description="Basic and acidic residues" evidence="16">
    <location>
        <begin position="31"/>
        <end position="44"/>
    </location>
</feature>
<feature type="compositionally biased region" description="Polar residues" evidence="16">
    <location>
        <begin position="46"/>
        <end position="63"/>
    </location>
</feature>
<feature type="domain" description="Peptidase M48" evidence="18">
    <location>
        <begin position="150"/>
        <end position="240"/>
    </location>
</feature>
<keyword evidence="8 15" id="KW-0862">Zinc</keyword>
<feature type="binding site" evidence="15">
    <location>
        <position position="667"/>
    </location>
    <ligand>
        <name>Zn(2+)</name>
        <dbReference type="ChEBI" id="CHEBI:29105"/>
        <note>catalytic</note>
    </ligand>
</feature>
<dbReference type="GO" id="GO:0071586">
    <property type="term" value="P:CAAX-box protein processing"/>
    <property type="evidence" value="ECO:0007669"/>
    <property type="project" value="InterPro"/>
</dbReference>
<dbReference type="InterPro" id="IPR032456">
    <property type="entry name" value="Peptidase_M48_N"/>
</dbReference>